<dbReference type="EMBL" id="MPVP01000271">
    <property type="protein sequence ID" value="OMD18348.1"/>
    <property type="molecule type" value="Genomic_DNA"/>
</dbReference>
<keyword evidence="3" id="KW-1133">Transmembrane helix</keyword>
<keyword evidence="3" id="KW-0472">Membrane</keyword>
<feature type="transmembrane region" description="Helical" evidence="3">
    <location>
        <begin position="12"/>
        <end position="34"/>
    </location>
</feature>
<name>A0ABX3GG72_9BACL</name>
<comment type="subcellular location">
    <subcellularLocation>
        <location evidence="1">Cell surface</location>
    </subcellularLocation>
</comment>
<keyword evidence="5" id="KW-1185">Reference proteome</keyword>
<keyword evidence="3" id="KW-0812">Transmembrane</keyword>
<evidence type="ECO:0000313" key="5">
    <source>
        <dbReference type="Proteomes" id="UP000187158"/>
    </source>
</evidence>
<evidence type="ECO:0000256" key="1">
    <source>
        <dbReference type="ARBA" id="ARBA00004241"/>
    </source>
</evidence>
<dbReference type="PROSITE" id="PS00409">
    <property type="entry name" value="PROKAR_NTER_METHYL"/>
    <property type="match status" value="1"/>
</dbReference>
<dbReference type="SUPFAM" id="SSF54523">
    <property type="entry name" value="Pili subunits"/>
    <property type="match status" value="1"/>
</dbReference>
<dbReference type="InterPro" id="IPR012902">
    <property type="entry name" value="N_methyl_site"/>
</dbReference>
<keyword evidence="2" id="KW-0178">Competence</keyword>
<evidence type="ECO:0000313" key="4">
    <source>
        <dbReference type="EMBL" id="OMD18348.1"/>
    </source>
</evidence>
<dbReference type="Pfam" id="PF07963">
    <property type="entry name" value="N_methyl"/>
    <property type="match status" value="1"/>
</dbReference>
<sequence>MKPGLKQEKGFTLIEVLAAIVILSIVSLVLTSYFTNAMSYSKSNQNKTIMVNLARNALFYVEKQDFKAMKEFFTQEKDVIEAEKCTIVNCSYSNLFSNMTALANVLNPTVNDIRYKINIIYQPELVDHPSTTPIDKSAVKDYLIPVKVEVRRVENNEQPAYNVMLEGYITDEKIR</sequence>
<accession>A0ABX3GG72</accession>
<organism evidence="4 5">
    <name type="scientific">Paenibacillus odorifer</name>
    <dbReference type="NCBI Taxonomy" id="189426"/>
    <lineage>
        <taxon>Bacteria</taxon>
        <taxon>Bacillati</taxon>
        <taxon>Bacillota</taxon>
        <taxon>Bacilli</taxon>
        <taxon>Bacillales</taxon>
        <taxon>Paenibacillaceae</taxon>
        <taxon>Paenibacillus</taxon>
    </lineage>
</organism>
<reference evidence="4 5" key="1">
    <citation type="submission" date="2016-11" db="EMBL/GenBank/DDBJ databases">
        <title>Paenibacillus species isolates.</title>
        <authorList>
            <person name="Beno S.M."/>
        </authorList>
    </citation>
    <scope>NUCLEOTIDE SEQUENCE [LARGE SCALE GENOMIC DNA]</scope>
    <source>
        <strain evidence="4 5">FSL H7-0433</strain>
    </source>
</reference>
<evidence type="ECO:0000256" key="2">
    <source>
        <dbReference type="ARBA" id="ARBA00023287"/>
    </source>
</evidence>
<dbReference type="NCBIfam" id="TIGR02532">
    <property type="entry name" value="IV_pilin_GFxxxE"/>
    <property type="match status" value="1"/>
</dbReference>
<comment type="caution">
    <text evidence="4">The sequence shown here is derived from an EMBL/GenBank/DDBJ whole genome shotgun (WGS) entry which is preliminary data.</text>
</comment>
<gene>
    <name evidence="4" type="ORF">BSO21_26750</name>
</gene>
<evidence type="ECO:0008006" key="6">
    <source>
        <dbReference type="Google" id="ProtNLM"/>
    </source>
</evidence>
<protein>
    <recommendedName>
        <fullName evidence="6">Prepilin-type N-terminal cleavage/methylation domain-containing protein</fullName>
    </recommendedName>
</protein>
<proteinExistence type="predicted"/>
<dbReference type="RefSeq" id="WP_076220210.1">
    <property type="nucleotide sequence ID" value="NZ_MPTJ01000011.1"/>
</dbReference>
<dbReference type="Proteomes" id="UP000187158">
    <property type="component" value="Unassembled WGS sequence"/>
</dbReference>
<dbReference type="InterPro" id="IPR045584">
    <property type="entry name" value="Pilin-like"/>
</dbReference>
<evidence type="ECO:0000256" key="3">
    <source>
        <dbReference type="SAM" id="Phobius"/>
    </source>
</evidence>